<dbReference type="SMR" id="A0AA97NNR5"/>
<evidence type="ECO:0000256" key="2">
    <source>
        <dbReference type="SAM" id="SignalP"/>
    </source>
</evidence>
<evidence type="ECO:0000313" key="3">
    <source>
        <dbReference type="EMBL" id="ELQ33490.1"/>
    </source>
</evidence>
<feature type="compositionally biased region" description="Basic and acidic residues" evidence="1">
    <location>
        <begin position="270"/>
        <end position="279"/>
    </location>
</feature>
<protein>
    <submittedName>
        <fullName evidence="3">Uncharacterized protein</fullName>
    </submittedName>
</protein>
<organism evidence="3">
    <name type="scientific">Pyricularia oryzae (strain Y34)</name>
    <name type="common">Rice blast fungus</name>
    <name type="synonym">Magnaporthe oryzae</name>
    <dbReference type="NCBI Taxonomy" id="1143189"/>
    <lineage>
        <taxon>Eukaryota</taxon>
        <taxon>Fungi</taxon>
        <taxon>Dikarya</taxon>
        <taxon>Ascomycota</taxon>
        <taxon>Pezizomycotina</taxon>
        <taxon>Sordariomycetes</taxon>
        <taxon>Sordariomycetidae</taxon>
        <taxon>Magnaporthales</taxon>
        <taxon>Pyriculariaceae</taxon>
        <taxon>Pyricularia</taxon>
    </lineage>
</organism>
<feature type="region of interest" description="Disordered" evidence="1">
    <location>
        <begin position="78"/>
        <end position="181"/>
    </location>
</feature>
<keyword evidence="2" id="KW-0732">Signal</keyword>
<reference evidence="3" key="1">
    <citation type="journal article" date="2012" name="PLoS Genet.">
        <title>Comparative analysis of the genomes of two field isolates of the rice blast fungus Magnaporthe oryzae.</title>
        <authorList>
            <person name="Xue M."/>
            <person name="Yang J."/>
            <person name="Li Z."/>
            <person name="Hu S."/>
            <person name="Yao N."/>
            <person name="Dean R.A."/>
            <person name="Zhao W."/>
            <person name="Shen M."/>
            <person name="Zhang H."/>
            <person name="Li C."/>
            <person name="Liu L."/>
            <person name="Cao L."/>
            <person name="Xu X."/>
            <person name="Xing Y."/>
            <person name="Hsiang T."/>
            <person name="Zhang Z."/>
            <person name="Xu J.R."/>
            <person name="Peng Y.L."/>
        </authorList>
    </citation>
    <scope>NUCLEOTIDE SEQUENCE</scope>
    <source>
        <strain evidence="3">Y34</strain>
    </source>
</reference>
<feature type="chain" id="PRO_5041714179" evidence="2">
    <location>
        <begin position="19"/>
        <end position="279"/>
    </location>
</feature>
<sequence length="279" mass="32085">MKCTTAAALVCLVASAAAAPTPKPFIPPSDLFKGFNQFNGESVYNGLFNKDGPSKDKSKEFDQKKATVKPYKYEDALKWDGSGSEPYDWGFNWSRRPFRNGFPGESTEDQKKKEEERKKKDEEERKKDEERKKKEEEERKKKEEDEKNKDNKDNKGDWKIKNFNRKCTNGGNGNDESKDKDCTIRFEIEQPGKSTSKCEYKIDSLRASISNHKCNDNGNEYNIGAQWSDFFGPDKGFTTLSVVDQKNKRIVWPAYSDTELKNGQNFSPDKTYKSQEVPK</sequence>
<proteinExistence type="predicted"/>
<feature type="compositionally biased region" description="Basic and acidic residues" evidence="1">
    <location>
        <begin position="108"/>
        <end position="160"/>
    </location>
</feature>
<dbReference type="Proteomes" id="UP000011086">
    <property type="component" value="Unassembled WGS sequence"/>
</dbReference>
<dbReference type="AlphaFoldDB" id="A0AA97NNR5"/>
<evidence type="ECO:0000256" key="1">
    <source>
        <dbReference type="SAM" id="MobiDB-lite"/>
    </source>
</evidence>
<gene>
    <name evidence="3" type="ORF">OOU_Y34scaffold00936g17</name>
</gene>
<name>A0AA97NNR5_PYRO3</name>
<feature type="signal peptide" evidence="2">
    <location>
        <begin position="1"/>
        <end position="18"/>
    </location>
</feature>
<feature type="region of interest" description="Disordered" evidence="1">
    <location>
        <begin position="259"/>
        <end position="279"/>
    </location>
</feature>
<dbReference type="EMBL" id="JH793713">
    <property type="protein sequence ID" value="ELQ33490.1"/>
    <property type="molecule type" value="Genomic_DNA"/>
</dbReference>
<accession>A0AA97NNR5</accession>